<feature type="compositionally biased region" description="Low complexity" evidence="6">
    <location>
        <begin position="60"/>
        <end position="72"/>
    </location>
</feature>
<evidence type="ECO:0000259" key="8">
    <source>
        <dbReference type="Pfam" id="PF10334"/>
    </source>
</evidence>
<dbReference type="Proteomes" id="UP000738325">
    <property type="component" value="Unassembled WGS sequence"/>
</dbReference>
<feature type="transmembrane region" description="Helical" evidence="7">
    <location>
        <begin position="235"/>
        <end position="257"/>
    </location>
</feature>
<feature type="transmembrane region" description="Helical" evidence="7">
    <location>
        <begin position="187"/>
        <end position="204"/>
    </location>
</feature>
<dbReference type="EMBL" id="JAAAIP010000164">
    <property type="protein sequence ID" value="KAG0324077.1"/>
    <property type="molecule type" value="Genomic_DNA"/>
</dbReference>
<evidence type="ECO:0000256" key="6">
    <source>
        <dbReference type="SAM" id="MobiDB-lite"/>
    </source>
</evidence>
<evidence type="ECO:0000256" key="1">
    <source>
        <dbReference type="ARBA" id="ARBA00004141"/>
    </source>
</evidence>
<accession>A0A9P6UWG5</accession>
<feature type="transmembrane region" description="Helical" evidence="7">
    <location>
        <begin position="299"/>
        <end position="318"/>
    </location>
</feature>
<evidence type="ECO:0000256" key="3">
    <source>
        <dbReference type="ARBA" id="ARBA00022989"/>
    </source>
</evidence>
<keyword evidence="11" id="KW-1185">Reference proteome</keyword>
<feature type="compositionally biased region" description="Polar residues" evidence="6">
    <location>
        <begin position="99"/>
        <end position="113"/>
    </location>
</feature>
<feature type="region of interest" description="Disordered" evidence="6">
    <location>
        <begin position="1825"/>
        <end position="1858"/>
    </location>
</feature>
<dbReference type="InterPro" id="IPR018820">
    <property type="entry name" value="BRE4-related_DUF2421"/>
</dbReference>
<keyword evidence="3 7" id="KW-1133">Transmembrane helix</keyword>
<feature type="transmembrane region" description="Helical" evidence="7">
    <location>
        <begin position="1430"/>
        <end position="1450"/>
    </location>
</feature>
<evidence type="ECO:0000313" key="10">
    <source>
        <dbReference type="EMBL" id="KAG0324077.1"/>
    </source>
</evidence>
<feature type="region of interest" description="Disordered" evidence="6">
    <location>
        <begin position="436"/>
        <end position="541"/>
    </location>
</feature>
<evidence type="ECO:0000259" key="9">
    <source>
        <dbReference type="Pfam" id="PF13515"/>
    </source>
</evidence>
<dbReference type="PRINTS" id="PR02047">
    <property type="entry name" value="BREFELDNASP4"/>
</dbReference>
<dbReference type="OrthoDB" id="1924968at2759"/>
<feature type="compositionally biased region" description="Polar residues" evidence="6">
    <location>
        <begin position="122"/>
        <end position="132"/>
    </location>
</feature>
<proteinExistence type="predicted"/>
<feature type="transmembrane region" description="Helical" evidence="7">
    <location>
        <begin position="1488"/>
        <end position="1509"/>
    </location>
</feature>
<evidence type="ECO:0000256" key="2">
    <source>
        <dbReference type="ARBA" id="ARBA00022692"/>
    </source>
</evidence>
<feature type="domain" description="Integral membrane bound transporter" evidence="9">
    <location>
        <begin position="1378"/>
        <end position="1501"/>
    </location>
</feature>
<dbReference type="Pfam" id="PF10334">
    <property type="entry name" value="BRE4"/>
    <property type="match status" value="1"/>
</dbReference>
<feature type="coiled-coil region" evidence="5">
    <location>
        <begin position="1005"/>
        <end position="1035"/>
    </location>
</feature>
<reference evidence="10" key="1">
    <citation type="journal article" date="2020" name="Fungal Divers.">
        <title>Resolving the Mortierellaceae phylogeny through synthesis of multi-gene phylogenetics and phylogenomics.</title>
        <authorList>
            <person name="Vandepol N."/>
            <person name="Liber J."/>
            <person name="Desiro A."/>
            <person name="Na H."/>
            <person name="Kennedy M."/>
            <person name="Barry K."/>
            <person name="Grigoriev I.V."/>
            <person name="Miller A.N."/>
            <person name="O'Donnell K."/>
            <person name="Stajich J.E."/>
            <person name="Bonito G."/>
        </authorList>
    </citation>
    <scope>NUCLEOTIDE SEQUENCE</scope>
    <source>
        <strain evidence="10">REB-010B</strain>
    </source>
</reference>
<name>A0A9P6UWG5_9FUNG</name>
<feature type="region of interest" description="Disordered" evidence="6">
    <location>
        <begin position="60"/>
        <end position="164"/>
    </location>
</feature>
<evidence type="ECO:0000256" key="4">
    <source>
        <dbReference type="ARBA" id="ARBA00023136"/>
    </source>
</evidence>
<dbReference type="GO" id="GO:0016020">
    <property type="term" value="C:membrane"/>
    <property type="evidence" value="ECO:0007669"/>
    <property type="project" value="UniProtKB-SubCell"/>
</dbReference>
<feature type="compositionally biased region" description="Basic and acidic residues" evidence="6">
    <location>
        <begin position="1169"/>
        <end position="1182"/>
    </location>
</feature>
<keyword evidence="5" id="KW-0175">Coiled coil</keyword>
<dbReference type="PANTHER" id="PTHR47804">
    <property type="entry name" value="60S RIBOSOMAL PROTEIN L19"/>
    <property type="match status" value="1"/>
</dbReference>
<feature type="region of interest" description="Disordered" evidence="6">
    <location>
        <begin position="1159"/>
        <end position="1196"/>
    </location>
</feature>
<feature type="region of interest" description="Disordered" evidence="6">
    <location>
        <begin position="1244"/>
        <end position="1325"/>
    </location>
</feature>
<comment type="subcellular location">
    <subcellularLocation>
        <location evidence="1">Membrane</location>
        <topology evidence="1">Multi-pass membrane protein</topology>
    </subcellularLocation>
</comment>
<protein>
    <submittedName>
        <fullName evidence="10">Uncharacterized protein</fullName>
    </submittedName>
</protein>
<feature type="region of interest" description="Disordered" evidence="6">
    <location>
        <begin position="1"/>
        <end position="46"/>
    </location>
</feature>
<dbReference type="InterPro" id="IPR049453">
    <property type="entry name" value="Memb_transporter_dom"/>
</dbReference>
<feature type="transmembrane region" description="Helical" evidence="7">
    <location>
        <begin position="210"/>
        <end position="228"/>
    </location>
</feature>
<feature type="compositionally biased region" description="Basic and acidic residues" evidence="6">
    <location>
        <begin position="1244"/>
        <end position="1256"/>
    </location>
</feature>
<comment type="caution">
    <text evidence="10">The sequence shown here is derived from an EMBL/GenBank/DDBJ whole genome shotgun (WGS) entry which is preliminary data.</text>
</comment>
<organism evidence="10 11">
    <name type="scientific">Dissophora globulifera</name>
    <dbReference type="NCBI Taxonomy" id="979702"/>
    <lineage>
        <taxon>Eukaryota</taxon>
        <taxon>Fungi</taxon>
        <taxon>Fungi incertae sedis</taxon>
        <taxon>Mucoromycota</taxon>
        <taxon>Mortierellomycotina</taxon>
        <taxon>Mortierellomycetes</taxon>
        <taxon>Mortierellales</taxon>
        <taxon>Mortierellaceae</taxon>
        <taxon>Dissophora</taxon>
    </lineage>
</organism>
<dbReference type="InterPro" id="IPR052430">
    <property type="entry name" value="IVT-Associated"/>
</dbReference>
<dbReference type="Pfam" id="PF13515">
    <property type="entry name" value="FUSC_2"/>
    <property type="match status" value="1"/>
</dbReference>
<feature type="compositionally biased region" description="Basic and acidic residues" evidence="6">
    <location>
        <begin position="461"/>
        <end position="470"/>
    </location>
</feature>
<sequence length="1928" mass="216642">MSVASNGSNGGGVSSETRSSTTLQKNDENENDAAGLRLTSGIPNGHKRFAANSRALATSDSEYAAAAAPSSSYGGNEDHAPQLTSGLNGPFSVAHSRRSSVSPDQHQKQSTFNPPERPLMTAGTSTTSADLDTQNRHRSISRPPSVESVNSANSVPFAPPPPPAPSSAWKRFINTFSHRVIKRHIKFLVAIYATVLMTLIRRISDSLGPSSYVTAIIVMFIHPARTIGAQLETTLFCIVGGVLAAIWVLPGLAIVAAYNHKYLPEGNQAGWAIDASWFFVGAWIMATYKTRYPKLTSCFYVYTISGIFCLTKNVKIFWPETASEGLGRALNESLDSSRALLNLSTRSFLLNHETIALPRSVVEKAQSEVRNAQKKLFTAYQEARYEVTYSKTNPADYKQVRTILAGLMRHLGSMSVIVQNERLLMLGPLDHDNVDLLAQSGSDSEHDSDITGAENSDESESDRSDGESVRRPGSRQTRASKGEAHNQGDYPGNASAEDAPSRQSSYRRRRHRNREGVENLTSEEGRSIPSLNHQPPRRRNTAELRRVRQLLQRADTTAQTTIEAQQQHHEQLKLEALQHAPQFTHDDIASAPATPSGREVSGFFAHHYRHRSKRTVRSSVTTPNSTRPSSIEGERNIDALKSYRSSLSSRTGLKLKPYRPASLKAGFKFDQGNRQQVRSNERGAGLFADTVLHSTAPVQTDDRVLDDHQPIDRHYHTIHGGSGLRSALTDSQARKAVQEYKKRHDKEIKRSQKRRLRREARAQKNMAREQQQAEAMARSVPPKEVTFGDRKLFMSFLDIVRDPLLRLSDSCSRVMIAMERELVSGLSVEHDRLERIKRRNAQREDAIRAAEAKTTEEGVTAGSHSQEKGLSITRRMHLGRLRALVGLSRHQPTKDEIAYAEALKSGMDLEKDIRHNVPKQDLPDDATRQNQCTPQRNTSLSAIEDDEMDFTLPPNMSYAQYLTRELELFDKAEAHGLRDFIATHPTLDVGPREELFMIFFFLFALREIAREMLRLSKYVEELQEQERQKMEKEGRTKRRRRLWWPKVVGNFWRWFSWGSYSQVKTSEGYDELVMNTTKNLGSRQPRSVEEEKMHIQAKAAAERPVEHHQRRHSEVSPCPKFQERAEQNLETIKRTQVTFELPYQASIDLFNRSDNSMAASADALHSQRGRNESDREDSRVPSRGDPNTSDGHLRKPTLAAQYTVIDIPDFESLQHQNSETSRHFEDINLVNLAPQLNQDYHEADSTAVDSNHDGLRLRTPKGNVGKITDNNGRHQDAMSGSGSQPQRIIGSLSHDRYDTTTKSSTKQRRQQSPPAPEPISTPRPVCVSVDRPETWRYRLWESLQPFKSDEFKFGFKIALAMSFIGLWSWLPWRNNVLFLNDRGQWAMLTIMAIMSPTIGATFSVCAMRIAGTIVGAVWAMLTYLALPGNAFVICAMMLVIAFPAVFLILASPQPKLGIVMMLSYLSITLIKYIGITPDTIYQVCYKRAVTVTIGIIVAVVINSLLWPILARQELRKELANLIGREGMLFAELINKFLLEVPMQGKEPPSLLARPGENQDNGEEYVCDDQCRSNHLERGNTDVDGFQDGFIELAEQESQSERRPQALDRSTEIHRHETISNDVDGIDRDGEVPPHSAHPHFAEDWRNSMDPDRRAFQGVEQQLQTKLIKISELLVVSASEPRLKGPFPMKLYKQIVQCCQNILDRMISMRMAAQSISPEVLELVAGPLNDHRRDMVGALLLYFSVLSSSLASKSPLPPYLPSARLARLRVIYNVREVISAHQILTGEDHYTYIYYYAYSSALEEVIEELDGYGGSEGGRHTMLNIGTSTAGQGAGLHGSSSLQSQHKHDERQQQHLQLQMQVRAQQQRILEQQEQISLLQQQQQHQQPHPDLAYATHANIPVNLAITPIVANPEHTSKPSQSESSPPLD</sequence>
<dbReference type="InterPro" id="IPR023244">
    <property type="entry name" value="Brefeldin_A-sensitivity_4"/>
</dbReference>
<evidence type="ECO:0000256" key="5">
    <source>
        <dbReference type="SAM" id="Coils"/>
    </source>
</evidence>
<keyword evidence="4 7" id="KW-0472">Membrane</keyword>
<feature type="domain" description="DUF2421" evidence="8">
    <location>
        <begin position="1654"/>
        <end position="1762"/>
    </location>
</feature>
<evidence type="ECO:0000313" key="11">
    <source>
        <dbReference type="Proteomes" id="UP000738325"/>
    </source>
</evidence>
<feature type="transmembrane region" description="Helical" evidence="7">
    <location>
        <begin position="1456"/>
        <end position="1476"/>
    </location>
</feature>
<feature type="transmembrane region" description="Helical" evidence="7">
    <location>
        <begin position="1390"/>
        <end position="1418"/>
    </location>
</feature>
<keyword evidence="2 7" id="KW-0812">Transmembrane</keyword>
<gene>
    <name evidence="10" type="ORF">BGZ99_002235</name>
</gene>
<evidence type="ECO:0000256" key="7">
    <source>
        <dbReference type="SAM" id="Phobius"/>
    </source>
</evidence>
<dbReference type="PANTHER" id="PTHR47804:SF3">
    <property type="entry name" value="PROTEIN BRE4"/>
    <property type="match status" value="1"/>
</dbReference>
<feature type="transmembrane region" description="Helical" evidence="7">
    <location>
        <begin position="269"/>
        <end position="287"/>
    </location>
</feature>